<organism evidence="3 4">
    <name type="scientific">Oceaniradius stylonematis</name>
    <dbReference type="NCBI Taxonomy" id="2184161"/>
    <lineage>
        <taxon>Bacteria</taxon>
        <taxon>Pseudomonadati</taxon>
        <taxon>Pseudomonadota</taxon>
        <taxon>Alphaproteobacteria</taxon>
        <taxon>Hyphomicrobiales</taxon>
        <taxon>Ahrensiaceae</taxon>
        <taxon>Oceaniradius</taxon>
    </lineage>
</organism>
<evidence type="ECO:0000259" key="2">
    <source>
        <dbReference type="Pfam" id="PF13586"/>
    </source>
</evidence>
<comment type="caution">
    <text evidence="3">The sequence shown here is derived from an EMBL/GenBank/DDBJ whole genome shotgun (WGS) entry which is preliminary data.</text>
</comment>
<evidence type="ECO:0000313" key="4">
    <source>
        <dbReference type="Proteomes" id="UP000246132"/>
    </source>
</evidence>
<dbReference type="OrthoDB" id="9798237at2"/>
<dbReference type="Proteomes" id="UP000246132">
    <property type="component" value="Unassembled WGS sequence"/>
</dbReference>
<proteinExistence type="predicted"/>
<accession>A0A3A8AM00</accession>
<sequence>MARLVGAIGFPDHLDPPVSELERHRAKLEADGSEPLSDDAARQHRHQVGRRQHAREQHNVIERLFGRLKGWRPVATRYDSCAHRFMSAICIAATVIFRL</sequence>
<keyword evidence="4" id="KW-1185">Reference proteome</keyword>
<gene>
    <name evidence="3" type="ORF">DEM25_007840</name>
</gene>
<evidence type="ECO:0000313" key="3">
    <source>
        <dbReference type="EMBL" id="RKF07664.1"/>
    </source>
</evidence>
<name>A0A3A8AM00_9HYPH</name>
<dbReference type="RefSeq" id="WP_109765508.1">
    <property type="nucleotide sequence ID" value="NZ_JASHJQ010000001.1"/>
</dbReference>
<dbReference type="InterPro" id="IPR025668">
    <property type="entry name" value="Tnp_DDE_dom"/>
</dbReference>
<evidence type="ECO:0000256" key="1">
    <source>
        <dbReference type="SAM" id="MobiDB-lite"/>
    </source>
</evidence>
<feature type="compositionally biased region" description="Basic and acidic residues" evidence="1">
    <location>
        <begin position="12"/>
        <end position="30"/>
    </location>
</feature>
<dbReference type="Pfam" id="PF13586">
    <property type="entry name" value="DDE_Tnp_1_2"/>
    <property type="match status" value="1"/>
</dbReference>
<dbReference type="EMBL" id="QFWV02000004">
    <property type="protein sequence ID" value="RKF07664.1"/>
    <property type="molecule type" value="Genomic_DNA"/>
</dbReference>
<protein>
    <recommendedName>
        <fullName evidence="2">Transposase DDE domain-containing protein</fullName>
    </recommendedName>
</protein>
<feature type="compositionally biased region" description="Basic residues" evidence="1">
    <location>
        <begin position="43"/>
        <end position="53"/>
    </location>
</feature>
<feature type="region of interest" description="Disordered" evidence="1">
    <location>
        <begin position="1"/>
        <end position="54"/>
    </location>
</feature>
<reference evidence="3 4" key="1">
    <citation type="journal article" date="2018" name="Int. J. Syst. Bacteriol.">
        <title>Oceaniradius stylonemae gen. nov., sp. nov., isolated from a red alga, Stylonema cornu-cervi.</title>
        <authorList>
            <person name="Jeong S."/>
        </authorList>
    </citation>
    <scope>NUCLEOTIDE SEQUENCE [LARGE SCALE GENOMIC DNA]</scope>
    <source>
        <strain evidence="3 4">StC1</strain>
    </source>
</reference>
<dbReference type="AlphaFoldDB" id="A0A3A8AM00"/>
<feature type="domain" description="Transposase DDE" evidence="2">
    <location>
        <begin position="44"/>
        <end position="96"/>
    </location>
</feature>